<sequence length="342" mass="39059">MAANYWTSTQKQNWLFEPHEIEALRQEVQKQHTKVVEQFPLPDRRLIFIFIKERILQLAKHLQFRQQCVATALVYLHRYFLFNAVQNVNLYLLTATAFYLASKTEESPHHIRLVASEARQLWPEYVPSDPSRIGEMEFCLISEMHSQLIVWHPYRSLTALKENQSLALTNEELSLAWSIINDTFMTDLPMTCPPYLIAVTAIFLAVIFVPSKSSLDIKAQAPDIQNIADAARFTSLGGRTGVSNTLSQGMGNSGVSHNPATFGYSNQIIDRSSIKAKTLTAATSSEKMQNVIRFLVDSDIDIERMINATQEIISLYEIWEQFNDKNVKEALTRCIRGQHFES</sequence>
<keyword evidence="2" id="KW-1185">Reference proteome</keyword>
<reference evidence="1" key="1">
    <citation type="submission" date="2022-10" db="EMBL/GenBank/DDBJ databases">
        <title>Culturing micro-colonial fungi from biological soil crusts in the Mojave desert and describing Neophaeococcomyces mojavensis, and introducing the new genera and species Taxawa tesnikishii.</title>
        <authorList>
            <person name="Kurbessoian T."/>
            <person name="Stajich J.E."/>
        </authorList>
    </citation>
    <scope>NUCLEOTIDE SEQUENCE</scope>
    <source>
        <strain evidence="1">JES_112</strain>
    </source>
</reference>
<comment type="caution">
    <text evidence="1">The sequence shown here is derived from an EMBL/GenBank/DDBJ whole genome shotgun (WGS) entry which is preliminary data.</text>
</comment>
<organism evidence="1 2">
    <name type="scientific">Neophaeococcomyces mojaviensis</name>
    <dbReference type="NCBI Taxonomy" id="3383035"/>
    <lineage>
        <taxon>Eukaryota</taxon>
        <taxon>Fungi</taxon>
        <taxon>Dikarya</taxon>
        <taxon>Ascomycota</taxon>
        <taxon>Pezizomycotina</taxon>
        <taxon>Eurotiomycetes</taxon>
        <taxon>Chaetothyriomycetidae</taxon>
        <taxon>Chaetothyriales</taxon>
        <taxon>Chaetothyriales incertae sedis</taxon>
        <taxon>Neophaeococcomyces</taxon>
    </lineage>
</organism>
<evidence type="ECO:0000313" key="1">
    <source>
        <dbReference type="EMBL" id="KAJ9652974.1"/>
    </source>
</evidence>
<name>A0ACC2ZZE4_9EURO</name>
<accession>A0ACC2ZZE4</accession>
<evidence type="ECO:0000313" key="2">
    <source>
        <dbReference type="Proteomes" id="UP001172386"/>
    </source>
</evidence>
<gene>
    <name evidence="1" type="primary">SSN8</name>
    <name evidence="1" type="ORF">H2198_007787</name>
</gene>
<dbReference type="EMBL" id="JAPDRQ010000173">
    <property type="protein sequence ID" value="KAJ9652974.1"/>
    <property type="molecule type" value="Genomic_DNA"/>
</dbReference>
<proteinExistence type="predicted"/>
<protein>
    <submittedName>
        <fullName evidence="1">RNA polymerase II holoenzyme cyclin-like subunit</fullName>
    </submittedName>
</protein>
<dbReference type="Proteomes" id="UP001172386">
    <property type="component" value="Unassembled WGS sequence"/>
</dbReference>